<proteinExistence type="predicted"/>
<reference evidence="2 3" key="1">
    <citation type="submission" date="2018-10" db="EMBL/GenBank/DDBJ databases">
        <title>Proposal of Lysobacter pythonis sp. nov. isolated from royal pythons (Python regius).</title>
        <authorList>
            <person name="Hans-Juergen B."/>
            <person name="Huptas C."/>
            <person name="Sandra B."/>
            <person name="Igor L."/>
            <person name="Joachim S."/>
            <person name="Siegfried S."/>
            <person name="Mareike W."/>
            <person name="Peter K."/>
        </authorList>
    </citation>
    <scope>NUCLEOTIDE SEQUENCE [LARGE SCALE GENOMIC DNA]</scope>
    <source>
        <strain evidence="2 3">4284/11</strain>
    </source>
</reference>
<feature type="region of interest" description="Disordered" evidence="1">
    <location>
        <begin position="1"/>
        <end position="25"/>
    </location>
</feature>
<name>A0A3M2I2Q8_9GAMM</name>
<feature type="compositionally biased region" description="Basic and acidic residues" evidence="1">
    <location>
        <begin position="9"/>
        <end position="21"/>
    </location>
</feature>
<dbReference type="AlphaFoldDB" id="A0A3M2I2Q8"/>
<evidence type="ECO:0000313" key="2">
    <source>
        <dbReference type="EMBL" id="RMH93879.1"/>
    </source>
</evidence>
<dbReference type="EMBL" id="RFLY01000004">
    <property type="protein sequence ID" value="RMH93879.1"/>
    <property type="molecule type" value="Genomic_DNA"/>
</dbReference>
<protein>
    <submittedName>
        <fullName evidence="2">DUF4286 family protein</fullName>
    </submittedName>
</protein>
<evidence type="ECO:0000256" key="1">
    <source>
        <dbReference type="SAM" id="MobiDB-lite"/>
    </source>
</evidence>
<gene>
    <name evidence="2" type="ORF">EBB59_03620</name>
</gene>
<sequence length="175" mass="18517">MDALGLAGEVERNRPTGRDGGGRGLALGHPVAGVSPAVVADGADIPRDRFRVFDPGRVGRAGGAGHGVPEMSAPVVYEVNFRIEAAIAGEFRAWPPTHVGEMLALPGLSTADVGEMVEPASAPGEVALSVRYRLRDADALRDYFDRHAARMREAGTARFGGRLRATRRVLRVLPG</sequence>
<evidence type="ECO:0000313" key="3">
    <source>
        <dbReference type="Proteomes" id="UP000275012"/>
    </source>
</evidence>
<dbReference type="InterPro" id="IPR025563">
    <property type="entry name" value="DUF4286"/>
</dbReference>
<dbReference type="Pfam" id="PF14114">
    <property type="entry name" value="DUF4286"/>
    <property type="match status" value="1"/>
</dbReference>
<dbReference type="Proteomes" id="UP000275012">
    <property type="component" value="Unassembled WGS sequence"/>
</dbReference>
<accession>A0A3M2I2Q8</accession>
<comment type="caution">
    <text evidence="2">The sequence shown here is derived from an EMBL/GenBank/DDBJ whole genome shotgun (WGS) entry which is preliminary data.</text>
</comment>
<organism evidence="2 3">
    <name type="scientific">Solilutibacter pythonis</name>
    <dbReference type="NCBI Taxonomy" id="2483112"/>
    <lineage>
        <taxon>Bacteria</taxon>
        <taxon>Pseudomonadati</taxon>
        <taxon>Pseudomonadota</taxon>
        <taxon>Gammaproteobacteria</taxon>
        <taxon>Lysobacterales</taxon>
        <taxon>Lysobacteraceae</taxon>
        <taxon>Solilutibacter</taxon>
    </lineage>
</organism>
<keyword evidence="3" id="KW-1185">Reference proteome</keyword>